<dbReference type="OrthoDB" id="4246735at2"/>
<dbReference type="Proteomes" id="UP000192674">
    <property type="component" value="Unassembled WGS sequence"/>
</dbReference>
<sequence>MGRLLLVLVLVAGLGAAGLALGGVFDQPPDAFCPDSHDNAEVKASSLLDGEVAPMSATGPRPTKVFDVYDRDSRVEGADPNPPEDGKMYDVTYELEQKAWQAKNQVQVVVCQYRHGIGEGEGKQCTGYNNQQTIPVLAATYTYKVYEAATKTLLTTFTVPGSLEDTLCPKVITYEAGDQPHLAASPDHAELANRLRPYVEPAQ</sequence>
<dbReference type="EMBL" id="FWXV01000008">
    <property type="protein sequence ID" value="SMD22951.1"/>
    <property type="molecule type" value="Genomic_DNA"/>
</dbReference>
<reference evidence="1 2" key="1">
    <citation type="submission" date="2017-04" db="EMBL/GenBank/DDBJ databases">
        <authorList>
            <person name="Afonso C.L."/>
            <person name="Miller P.J."/>
            <person name="Scott M.A."/>
            <person name="Spackman E."/>
            <person name="Goraichik I."/>
            <person name="Dimitrov K.M."/>
            <person name="Suarez D.L."/>
            <person name="Swayne D.E."/>
        </authorList>
    </citation>
    <scope>NUCLEOTIDE SEQUENCE [LARGE SCALE GENOMIC DNA]</scope>
    <source>
        <strain evidence="1 2">DSM 43828</strain>
    </source>
</reference>
<protein>
    <submittedName>
        <fullName evidence="1">Uncharacterized protein</fullName>
    </submittedName>
</protein>
<dbReference type="AlphaFoldDB" id="A0A1W2FLZ2"/>
<keyword evidence="2" id="KW-1185">Reference proteome</keyword>
<accession>A0A1W2FLZ2</accession>
<proteinExistence type="predicted"/>
<organism evidence="1 2">
    <name type="scientific">Kibdelosporangium aridum</name>
    <dbReference type="NCBI Taxonomy" id="2030"/>
    <lineage>
        <taxon>Bacteria</taxon>
        <taxon>Bacillati</taxon>
        <taxon>Actinomycetota</taxon>
        <taxon>Actinomycetes</taxon>
        <taxon>Pseudonocardiales</taxon>
        <taxon>Pseudonocardiaceae</taxon>
        <taxon>Kibdelosporangium</taxon>
    </lineage>
</organism>
<gene>
    <name evidence="1" type="ORF">SAMN05661093_07732</name>
</gene>
<evidence type="ECO:0000313" key="2">
    <source>
        <dbReference type="Proteomes" id="UP000192674"/>
    </source>
</evidence>
<evidence type="ECO:0000313" key="1">
    <source>
        <dbReference type="EMBL" id="SMD22951.1"/>
    </source>
</evidence>
<name>A0A1W2FLZ2_KIBAR</name>
<dbReference type="RefSeq" id="WP_084431748.1">
    <property type="nucleotide sequence ID" value="NZ_FWXV01000008.1"/>
</dbReference>